<keyword evidence="2" id="KW-1003">Cell membrane</keyword>
<dbReference type="Pfam" id="PF01810">
    <property type="entry name" value="LysE"/>
    <property type="match status" value="1"/>
</dbReference>
<accession>A0A9D2JVJ8</accession>
<evidence type="ECO:0000256" key="1">
    <source>
        <dbReference type="ARBA" id="ARBA00004651"/>
    </source>
</evidence>
<organism evidence="7 8">
    <name type="scientific">Candidatus Prevotella avicola</name>
    <dbReference type="NCBI Taxonomy" id="2838738"/>
    <lineage>
        <taxon>Bacteria</taxon>
        <taxon>Pseudomonadati</taxon>
        <taxon>Bacteroidota</taxon>
        <taxon>Bacteroidia</taxon>
        <taxon>Bacteroidales</taxon>
        <taxon>Prevotellaceae</taxon>
        <taxon>Prevotella</taxon>
    </lineage>
</organism>
<evidence type="ECO:0000256" key="5">
    <source>
        <dbReference type="ARBA" id="ARBA00023136"/>
    </source>
</evidence>
<feature type="transmembrane region" description="Helical" evidence="6">
    <location>
        <begin position="199"/>
        <end position="226"/>
    </location>
</feature>
<proteinExistence type="predicted"/>
<evidence type="ECO:0000313" key="8">
    <source>
        <dbReference type="Proteomes" id="UP000824055"/>
    </source>
</evidence>
<dbReference type="AlphaFoldDB" id="A0A9D2JVJ8"/>
<feature type="transmembrane region" description="Helical" evidence="6">
    <location>
        <begin position="90"/>
        <end position="109"/>
    </location>
</feature>
<evidence type="ECO:0000256" key="4">
    <source>
        <dbReference type="ARBA" id="ARBA00022989"/>
    </source>
</evidence>
<protein>
    <submittedName>
        <fullName evidence="7">LysE family transporter</fullName>
    </submittedName>
</protein>
<feature type="transmembrane region" description="Helical" evidence="6">
    <location>
        <begin position="162"/>
        <end position="187"/>
    </location>
</feature>
<feature type="transmembrane region" description="Helical" evidence="6">
    <location>
        <begin position="20"/>
        <end position="43"/>
    </location>
</feature>
<feature type="transmembrane region" description="Helical" evidence="6">
    <location>
        <begin position="55"/>
        <end position="78"/>
    </location>
</feature>
<gene>
    <name evidence="7" type="ORF">H9966_04920</name>
</gene>
<keyword evidence="3 6" id="KW-0812">Transmembrane</keyword>
<evidence type="ECO:0000256" key="3">
    <source>
        <dbReference type="ARBA" id="ARBA00022692"/>
    </source>
</evidence>
<feature type="transmembrane region" description="Helical" evidence="6">
    <location>
        <begin position="130"/>
        <end position="156"/>
    </location>
</feature>
<reference evidence="7" key="2">
    <citation type="submission" date="2021-04" db="EMBL/GenBank/DDBJ databases">
        <authorList>
            <person name="Gilroy R."/>
        </authorList>
    </citation>
    <scope>NUCLEOTIDE SEQUENCE</scope>
    <source>
        <strain evidence="7">ChiHecec3B27-8219</strain>
    </source>
</reference>
<dbReference type="PANTHER" id="PTHR30086:SF20">
    <property type="entry name" value="ARGININE EXPORTER PROTEIN ARGO-RELATED"/>
    <property type="match status" value="1"/>
</dbReference>
<evidence type="ECO:0000313" key="7">
    <source>
        <dbReference type="EMBL" id="HIZ69215.1"/>
    </source>
</evidence>
<dbReference type="EMBL" id="DXBE01000038">
    <property type="protein sequence ID" value="HIZ69215.1"/>
    <property type="molecule type" value="Genomic_DNA"/>
</dbReference>
<dbReference type="Proteomes" id="UP000824055">
    <property type="component" value="Unassembled WGS sequence"/>
</dbReference>
<evidence type="ECO:0000256" key="2">
    <source>
        <dbReference type="ARBA" id="ARBA00022475"/>
    </source>
</evidence>
<evidence type="ECO:0000256" key="6">
    <source>
        <dbReference type="SAM" id="Phobius"/>
    </source>
</evidence>
<dbReference type="GO" id="GO:0015171">
    <property type="term" value="F:amino acid transmembrane transporter activity"/>
    <property type="evidence" value="ECO:0007669"/>
    <property type="project" value="TreeGrafter"/>
</dbReference>
<reference evidence="7" key="1">
    <citation type="journal article" date="2021" name="PeerJ">
        <title>Extensive microbial diversity within the chicken gut microbiome revealed by metagenomics and culture.</title>
        <authorList>
            <person name="Gilroy R."/>
            <person name="Ravi A."/>
            <person name="Getino M."/>
            <person name="Pursley I."/>
            <person name="Horton D.L."/>
            <person name="Alikhan N.F."/>
            <person name="Baker D."/>
            <person name="Gharbi K."/>
            <person name="Hall N."/>
            <person name="Watson M."/>
            <person name="Adriaenssens E.M."/>
            <person name="Foster-Nyarko E."/>
            <person name="Jarju S."/>
            <person name="Secka A."/>
            <person name="Antonio M."/>
            <person name="Oren A."/>
            <person name="Chaudhuri R.R."/>
            <person name="La Ragione R."/>
            <person name="Hildebrand F."/>
            <person name="Pallen M.J."/>
        </authorList>
    </citation>
    <scope>NUCLEOTIDE SEQUENCE</scope>
    <source>
        <strain evidence="7">ChiHecec3B27-8219</strain>
    </source>
</reference>
<comment type="caution">
    <text evidence="7">The sequence shown here is derived from an EMBL/GenBank/DDBJ whole genome shotgun (WGS) entry which is preliminary data.</text>
</comment>
<dbReference type="GO" id="GO:0005886">
    <property type="term" value="C:plasma membrane"/>
    <property type="evidence" value="ECO:0007669"/>
    <property type="project" value="UniProtKB-SubCell"/>
</dbReference>
<sequence length="231" mass="25815">MNQLNELNQLFPFQLDILDFIFKGIVIGVIASAPMGPVGILCIQRTLNKGRWYGFVTGVGAACSDLIYALVTGFGMSFVMDFIQNAQNKFYLQIFGGVMLLVFGVYCFLSNPMKKMHRSSNRRGTLWHNGLTAFLVTLSNPLIIFLFMATFAQFAFIVPQAPLQMCVGFLSIIFGALLWWYGLSWLIDKVRGRFDVGGIVIINKIIGSVVVIFSLIALVGTIFNLYHLPEF</sequence>
<keyword evidence="4 6" id="KW-1133">Transmembrane helix</keyword>
<comment type="subcellular location">
    <subcellularLocation>
        <location evidence="1">Cell membrane</location>
        <topology evidence="1">Multi-pass membrane protein</topology>
    </subcellularLocation>
</comment>
<name>A0A9D2JVJ8_9BACT</name>
<dbReference type="PANTHER" id="PTHR30086">
    <property type="entry name" value="ARGININE EXPORTER PROTEIN ARGO"/>
    <property type="match status" value="1"/>
</dbReference>
<keyword evidence="5 6" id="KW-0472">Membrane</keyword>
<dbReference type="InterPro" id="IPR001123">
    <property type="entry name" value="LeuE-type"/>
</dbReference>